<gene>
    <name evidence="1" type="ORF">DSL64_10490</name>
</gene>
<evidence type="ECO:0000313" key="1">
    <source>
        <dbReference type="EMBL" id="REA62075.1"/>
    </source>
</evidence>
<proteinExistence type="predicted"/>
<reference evidence="1 2" key="1">
    <citation type="submission" date="2018-07" db="EMBL/GenBank/DDBJ databases">
        <title>Dyadobacter roseus sp. nov., isolated from rose rhizosphere soil.</title>
        <authorList>
            <person name="Chen L."/>
        </authorList>
    </citation>
    <scope>NUCLEOTIDE SEQUENCE [LARGE SCALE GENOMIC DNA]</scope>
    <source>
        <strain evidence="1 2">RS19</strain>
    </source>
</reference>
<dbReference type="OrthoDB" id="798969at2"/>
<name>A0A3D8YD93_9BACT</name>
<comment type="caution">
    <text evidence="1">The sequence shown here is derived from an EMBL/GenBank/DDBJ whole genome shotgun (WGS) entry which is preliminary data.</text>
</comment>
<keyword evidence="2" id="KW-1185">Reference proteome</keyword>
<protein>
    <submittedName>
        <fullName evidence="1">Uncharacterized protein</fullName>
    </submittedName>
</protein>
<sequence length="70" mass="7960">MKAEQKKISKHTTRDGFEYLTKRLLISKAKSAGKIAAKNAMDTMGYIVTVQDGWVVKRYESGKIEQLQKL</sequence>
<evidence type="ECO:0000313" key="2">
    <source>
        <dbReference type="Proteomes" id="UP000256373"/>
    </source>
</evidence>
<dbReference type="RefSeq" id="WP_115830710.1">
    <property type="nucleotide sequence ID" value="NZ_QNUL01000006.1"/>
</dbReference>
<dbReference type="AlphaFoldDB" id="A0A3D8YD93"/>
<accession>A0A3D8YD93</accession>
<dbReference type="Proteomes" id="UP000256373">
    <property type="component" value="Unassembled WGS sequence"/>
</dbReference>
<organism evidence="1 2">
    <name type="scientific">Dyadobacter luteus</name>
    <dbReference type="NCBI Taxonomy" id="2259619"/>
    <lineage>
        <taxon>Bacteria</taxon>
        <taxon>Pseudomonadati</taxon>
        <taxon>Bacteroidota</taxon>
        <taxon>Cytophagia</taxon>
        <taxon>Cytophagales</taxon>
        <taxon>Spirosomataceae</taxon>
        <taxon>Dyadobacter</taxon>
    </lineage>
</organism>
<dbReference type="EMBL" id="QNUL01000006">
    <property type="protein sequence ID" value="REA62075.1"/>
    <property type="molecule type" value="Genomic_DNA"/>
</dbReference>